<accession>A0A0S4LAT9</accession>
<reference evidence="1 2" key="1">
    <citation type="submission" date="2015-10" db="EMBL/GenBank/DDBJ databases">
        <authorList>
            <person name="Gilbert D.G."/>
        </authorList>
    </citation>
    <scope>NUCLEOTIDE SEQUENCE [LARGE SCALE GENOMIC DNA]</scope>
    <source>
        <strain evidence="1">COMA1</strain>
    </source>
</reference>
<dbReference type="AlphaFoldDB" id="A0A0S4LAT9"/>
<proteinExistence type="predicted"/>
<organism evidence="1 2">
    <name type="scientific">Candidatus Nitrospira nitrosa</name>
    <dbReference type="NCBI Taxonomy" id="1742972"/>
    <lineage>
        <taxon>Bacteria</taxon>
        <taxon>Pseudomonadati</taxon>
        <taxon>Nitrospirota</taxon>
        <taxon>Nitrospiria</taxon>
        <taxon>Nitrospirales</taxon>
        <taxon>Nitrospiraceae</taxon>
        <taxon>Nitrospira</taxon>
    </lineage>
</organism>
<protein>
    <submittedName>
        <fullName evidence="1">Transposase</fullName>
    </submittedName>
</protein>
<dbReference type="SUPFAM" id="SSF46689">
    <property type="entry name" value="Homeodomain-like"/>
    <property type="match status" value="1"/>
</dbReference>
<dbReference type="InterPro" id="IPR009057">
    <property type="entry name" value="Homeodomain-like_sf"/>
</dbReference>
<dbReference type="EMBL" id="CZQA01000008">
    <property type="protein sequence ID" value="CUS34924.1"/>
    <property type="molecule type" value="Genomic_DNA"/>
</dbReference>
<dbReference type="InterPro" id="IPR002514">
    <property type="entry name" value="Transposase_8"/>
</dbReference>
<evidence type="ECO:0000313" key="1">
    <source>
        <dbReference type="EMBL" id="CUS34924.1"/>
    </source>
</evidence>
<dbReference type="Proteomes" id="UP000199032">
    <property type="component" value="Unassembled WGS sequence"/>
</dbReference>
<dbReference type="GO" id="GO:0004803">
    <property type="term" value="F:transposase activity"/>
    <property type="evidence" value="ECO:0007669"/>
    <property type="project" value="InterPro"/>
</dbReference>
<dbReference type="STRING" id="1742972.COMA1_20030"/>
<dbReference type="GO" id="GO:0006313">
    <property type="term" value="P:DNA transposition"/>
    <property type="evidence" value="ECO:0007669"/>
    <property type="project" value="InterPro"/>
</dbReference>
<dbReference type="Pfam" id="PF01527">
    <property type="entry name" value="HTH_Tnp_1"/>
    <property type="match status" value="1"/>
</dbReference>
<evidence type="ECO:0000313" key="2">
    <source>
        <dbReference type="Proteomes" id="UP000199032"/>
    </source>
</evidence>
<dbReference type="GO" id="GO:0003677">
    <property type="term" value="F:DNA binding"/>
    <property type="evidence" value="ECO:0007669"/>
    <property type="project" value="InterPro"/>
</dbReference>
<name>A0A0S4LAT9_9BACT</name>
<keyword evidence="2" id="KW-1185">Reference proteome</keyword>
<gene>
    <name evidence="1" type="ORF">COMA1_20030</name>
</gene>
<sequence length="98" mass="11237">MSTTTRRSYTETFKEEAVRLVRESEHPVAQVARDLGQFRLLDSEGLPGLPTHLGLLLLRSPPVEEMIGNTQLRRENAVLKQERDFLRRAAAFFAKESR</sequence>